<evidence type="ECO:0000256" key="2">
    <source>
        <dbReference type="ARBA" id="ARBA00023002"/>
    </source>
</evidence>
<keyword evidence="2" id="KW-0560">Oxidoreductase</keyword>
<keyword evidence="4" id="KW-1185">Reference proteome</keyword>
<dbReference type="GO" id="GO:0016491">
    <property type="term" value="F:oxidoreductase activity"/>
    <property type="evidence" value="ECO:0007669"/>
    <property type="project" value="UniProtKB-KW"/>
</dbReference>
<evidence type="ECO:0000256" key="1">
    <source>
        <dbReference type="ARBA" id="ARBA00006484"/>
    </source>
</evidence>
<dbReference type="PANTHER" id="PTHR43477">
    <property type="entry name" value="DIHYDROANTICAPSIN 7-DEHYDROGENASE"/>
    <property type="match status" value="1"/>
</dbReference>
<comment type="similarity">
    <text evidence="1">Belongs to the short-chain dehydrogenases/reductases (SDR) family.</text>
</comment>
<dbReference type="AlphaFoldDB" id="A0A9P3LAG9"/>
<organism evidence="3 4">
    <name type="scientific">Phanerochaete sordida</name>
    <dbReference type="NCBI Taxonomy" id="48140"/>
    <lineage>
        <taxon>Eukaryota</taxon>
        <taxon>Fungi</taxon>
        <taxon>Dikarya</taxon>
        <taxon>Basidiomycota</taxon>
        <taxon>Agaricomycotina</taxon>
        <taxon>Agaricomycetes</taxon>
        <taxon>Polyporales</taxon>
        <taxon>Phanerochaetaceae</taxon>
        <taxon>Phanerochaete</taxon>
    </lineage>
</organism>
<gene>
    <name evidence="3" type="ORF">PsYK624_028540</name>
</gene>
<dbReference type="Pfam" id="PF13561">
    <property type="entry name" value="adh_short_C2"/>
    <property type="match status" value="1"/>
</dbReference>
<accession>A0A9P3LAG9</accession>
<dbReference type="EMBL" id="BPQB01000004">
    <property type="protein sequence ID" value="GJE86772.1"/>
    <property type="molecule type" value="Genomic_DNA"/>
</dbReference>
<dbReference type="SUPFAM" id="SSF51735">
    <property type="entry name" value="NAD(P)-binding Rossmann-fold domains"/>
    <property type="match status" value="1"/>
</dbReference>
<comment type="caution">
    <text evidence="3">The sequence shown here is derived from an EMBL/GenBank/DDBJ whole genome shotgun (WGS) entry which is preliminary data.</text>
</comment>
<protein>
    <submittedName>
        <fullName evidence="3">SDR family oxidoreductase</fullName>
    </submittedName>
</protein>
<dbReference type="InterPro" id="IPR036291">
    <property type="entry name" value="NAD(P)-bd_dom_sf"/>
</dbReference>
<dbReference type="InterPro" id="IPR051122">
    <property type="entry name" value="SDR_DHRS6-like"/>
</dbReference>
<evidence type="ECO:0000313" key="4">
    <source>
        <dbReference type="Proteomes" id="UP000703269"/>
    </source>
</evidence>
<reference evidence="3 4" key="1">
    <citation type="submission" date="2021-08" db="EMBL/GenBank/DDBJ databases">
        <title>Draft Genome Sequence of Phanerochaete sordida strain YK-624.</title>
        <authorList>
            <person name="Mori T."/>
            <person name="Dohra H."/>
            <person name="Suzuki T."/>
            <person name="Kawagishi H."/>
            <person name="Hirai H."/>
        </authorList>
    </citation>
    <scope>NUCLEOTIDE SEQUENCE [LARGE SCALE GENOMIC DNA]</scope>
    <source>
        <strain evidence="3 4">YK-624</strain>
    </source>
</reference>
<proteinExistence type="inferred from homology"/>
<evidence type="ECO:0000313" key="3">
    <source>
        <dbReference type="EMBL" id="GJE86772.1"/>
    </source>
</evidence>
<dbReference type="Proteomes" id="UP000703269">
    <property type="component" value="Unassembled WGS sequence"/>
</dbReference>
<sequence>MAPGPNFKDKLLGHKAVVIGGSRGIGLGVAEAFLSFGAHVHIIGRTAVNVEQAIALLKEEYPDPSLSISGSTADATDEAAISEVLRQVAPVDHIVYTAVDARIRGPIGTLDIADAKDLFGVKFWGQVAVAKAIANHDIVRRGGSYTVSSGTLSLRPEAATAVGGALNAAVNSLTKGLAIDLAPKGVRVNAVVPGFVTSTHETITPERDAALKKRANKLLTDFVGTTEDIAEAYLYLARARYTTGTLSVVDGGLLLG</sequence>
<dbReference type="PRINTS" id="PR00081">
    <property type="entry name" value="GDHRDH"/>
</dbReference>
<dbReference type="PANTHER" id="PTHR43477:SF1">
    <property type="entry name" value="DIHYDROANTICAPSIN 7-DEHYDROGENASE"/>
    <property type="match status" value="1"/>
</dbReference>
<dbReference type="InterPro" id="IPR002347">
    <property type="entry name" value="SDR_fam"/>
</dbReference>
<dbReference type="OrthoDB" id="294295at2759"/>
<name>A0A9P3LAG9_9APHY</name>
<dbReference type="Gene3D" id="3.40.50.720">
    <property type="entry name" value="NAD(P)-binding Rossmann-like Domain"/>
    <property type="match status" value="1"/>
</dbReference>